<feature type="domain" description="Xylose isomerase-like TIM barrel" evidence="1">
    <location>
        <begin position="48"/>
        <end position="263"/>
    </location>
</feature>
<keyword evidence="3" id="KW-1185">Reference proteome</keyword>
<proteinExistence type="predicted"/>
<keyword evidence="2" id="KW-0413">Isomerase</keyword>
<evidence type="ECO:0000313" key="3">
    <source>
        <dbReference type="Proteomes" id="UP000184612"/>
    </source>
</evidence>
<gene>
    <name evidence="2" type="ORF">SAMN02745217_04076</name>
</gene>
<evidence type="ECO:0000259" key="1">
    <source>
        <dbReference type="Pfam" id="PF01261"/>
    </source>
</evidence>
<name>A0A1M7YL45_9FIRM</name>
<dbReference type="STRING" id="1121345.SAMN02745217_04076"/>
<organism evidence="2 3">
    <name type="scientific">Anaerocolumna xylanovorans DSM 12503</name>
    <dbReference type="NCBI Taxonomy" id="1121345"/>
    <lineage>
        <taxon>Bacteria</taxon>
        <taxon>Bacillati</taxon>
        <taxon>Bacillota</taxon>
        <taxon>Clostridia</taxon>
        <taxon>Lachnospirales</taxon>
        <taxon>Lachnospiraceae</taxon>
        <taxon>Anaerocolumna</taxon>
    </lineage>
</organism>
<evidence type="ECO:0000313" key="2">
    <source>
        <dbReference type="EMBL" id="SHO53351.1"/>
    </source>
</evidence>
<dbReference type="InterPro" id="IPR050312">
    <property type="entry name" value="IolE/XylAMocC-like"/>
</dbReference>
<dbReference type="SUPFAM" id="SSF51658">
    <property type="entry name" value="Xylose isomerase-like"/>
    <property type="match status" value="1"/>
</dbReference>
<dbReference type="Pfam" id="PF01261">
    <property type="entry name" value="AP_endonuc_2"/>
    <property type="match status" value="1"/>
</dbReference>
<protein>
    <submittedName>
        <fullName evidence="2">Sugar phosphate isomerase/epimerase</fullName>
    </submittedName>
</protein>
<dbReference type="InterPro" id="IPR013022">
    <property type="entry name" value="Xyl_isomerase-like_TIM-brl"/>
</dbReference>
<dbReference type="AlphaFoldDB" id="A0A1M7YL45"/>
<sequence length="264" mass="29784">MNYLQLGQKVRSSGINGSRKDGKRGKMEISIQLYSVHTETEKDFKGAVEKVADIGFQGVEFAGYGGLSAEEMAAFLKEKNLYSVGAHVGVQRFEEGFLEELGYHKAIGSKYIICPYASTETLEEVKELAEVLNNAARLAEGSGIKVGYHNHAQEFKIINGKYALDLLAELTREDVILELDVFWAAYAGVEPVDYIKKSGKKIELIHMKQINETKENVDMPEGCLDMKTIQEAAEYASYFVLEHEEYDKPIWESIQNDYEFLKKL</sequence>
<dbReference type="OrthoDB" id="9798407at2"/>
<dbReference type="Proteomes" id="UP000184612">
    <property type="component" value="Unassembled WGS sequence"/>
</dbReference>
<dbReference type="PANTHER" id="PTHR12110">
    <property type="entry name" value="HYDROXYPYRUVATE ISOMERASE"/>
    <property type="match status" value="1"/>
</dbReference>
<dbReference type="Gene3D" id="3.20.20.150">
    <property type="entry name" value="Divalent-metal-dependent TIM barrel enzymes"/>
    <property type="match status" value="1"/>
</dbReference>
<dbReference type="EMBL" id="FRFD01000013">
    <property type="protein sequence ID" value="SHO53351.1"/>
    <property type="molecule type" value="Genomic_DNA"/>
</dbReference>
<dbReference type="RefSeq" id="WP_073590707.1">
    <property type="nucleotide sequence ID" value="NZ_FRFD01000013.1"/>
</dbReference>
<dbReference type="InterPro" id="IPR036237">
    <property type="entry name" value="Xyl_isomerase-like_sf"/>
</dbReference>
<accession>A0A1M7YL45</accession>
<dbReference type="GO" id="GO:0016853">
    <property type="term" value="F:isomerase activity"/>
    <property type="evidence" value="ECO:0007669"/>
    <property type="project" value="UniProtKB-KW"/>
</dbReference>
<reference evidence="2 3" key="1">
    <citation type="submission" date="2016-12" db="EMBL/GenBank/DDBJ databases">
        <authorList>
            <person name="Song W.-J."/>
            <person name="Kurnit D.M."/>
        </authorList>
    </citation>
    <scope>NUCLEOTIDE SEQUENCE [LARGE SCALE GENOMIC DNA]</scope>
    <source>
        <strain evidence="2 3">DSM 12503</strain>
    </source>
</reference>
<dbReference type="PANTHER" id="PTHR12110:SF41">
    <property type="entry name" value="INOSOSE DEHYDRATASE"/>
    <property type="match status" value="1"/>
</dbReference>